<dbReference type="HOGENOM" id="CLU_3232369_0_0_11"/>
<reference evidence="1 2" key="1">
    <citation type="submission" date="2009-01" db="EMBL/GenBank/DDBJ databases">
        <authorList>
            <person name="Fulton L."/>
            <person name="Clifton S."/>
            <person name="Chinwalla A.T."/>
            <person name="Mitreva M."/>
            <person name="Sodergren E."/>
            <person name="Weinstock G."/>
            <person name="Clifton S."/>
            <person name="Dooling D.J."/>
            <person name="Fulton B."/>
            <person name="Minx P."/>
            <person name="Pepin K.H."/>
            <person name="Johnson M."/>
            <person name="Bhonagiri V."/>
            <person name="Nash W.E."/>
            <person name="Mardis E.R."/>
            <person name="Wilson R.K."/>
        </authorList>
    </citation>
    <scope>NUCLEOTIDE SEQUENCE [LARGE SCALE GENOMIC DNA]</scope>
    <source>
        <strain evidence="1 2">ATCC 33806</strain>
    </source>
</reference>
<evidence type="ECO:0000313" key="1">
    <source>
        <dbReference type="EMBL" id="EEG28216.1"/>
    </source>
</evidence>
<organism evidence="1 2">
    <name type="scientific">Corynebacterium matruchotii ATCC 33806</name>
    <dbReference type="NCBI Taxonomy" id="566549"/>
    <lineage>
        <taxon>Bacteria</taxon>
        <taxon>Bacillati</taxon>
        <taxon>Actinomycetota</taxon>
        <taxon>Actinomycetes</taxon>
        <taxon>Mycobacteriales</taxon>
        <taxon>Corynebacteriaceae</taxon>
        <taxon>Corynebacterium</taxon>
    </lineage>
</organism>
<gene>
    <name evidence="1" type="ORF">CORMATOL_00266</name>
</gene>
<sequence>MRNNLLSPNCWRKLAEKAKEEARKRLGVGGAEALTLAGFRLLS</sequence>
<proteinExistence type="predicted"/>
<dbReference type="Proteomes" id="UP000006247">
    <property type="component" value="Unassembled WGS sequence"/>
</dbReference>
<dbReference type="EMBL" id="ACEB01000003">
    <property type="protein sequence ID" value="EEG28216.1"/>
    <property type="molecule type" value="Genomic_DNA"/>
</dbReference>
<comment type="caution">
    <text evidence="1">The sequence shown here is derived from an EMBL/GenBank/DDBJ whole genome shotgun (WGS) entry which is preliminary data.</text>
</comment>
<accession>C0DZX0</accession>
<protein>
    <submittedName>
        <fullName evidence="1">Uncharacterized protein</fullName>
    </submittedName>
</protein>
<dbReference type="AlphaFoldDB" id="C0DZX0"/>
<name>C0DZX0_9CORY</name>
<evidence type="ECO:0000313" key="2">
    <source>
        <dbReference type="Proteomes" id="UP000006247"/>
    </source>
</evidence>